<evidence type="ECO:0000256" key="1">
    <source>
        <dbReference type="SAM" id="MobiDB-lite"/>
    </source>
</evidence>
<feature type="region of interest" description="Disordered" evidence="1">
    <location>
        <begin position="40"/>
        <end position="85"/>
    </location>
</feature>
<dbReference type="EMBL" id="BMYZ01000002">
    <property type="protein sequence ID" value="GGY80877.1"/>
    <property type="molecule type" value="Genomic_DNA"/>
</dbReference>
<dbReference type="Pfam" id="PF01740">
    <property type="entry name" value="STAS"/>
    <property type="match status" value="1"/>
</dbReference>
<feature type="domain" description="STAS" evidence="2">
    <location>
        <begin position="114"/>
        <end position="201"/>
    </location>
</feature>
<reference evidence="4" key="1">
    <citation type="journal article" date="2019" name="Int. J. Syst. Evol. Microbiol.">
        <title>The Global Catalogue of Microorganisms (GCM) 10K type strain sequencing project: providing services to taxonomists for standard genome sequencing and annotation.</title>
        <authorList>
            <consortium name="The Broad Institute Genomics Platform"/>
            <consortium name="The Broad Institute Genome Sequencing Center for Infectious Disease"/>
            <person name="Wu L."/>
            <person name="Ma J."/>
        </authorList>
    </citation>
    <scope>NUCLEOTIDE SEQUENCE [LARGE SCALE GENOMIC DNA]</scope>
    <source>
        <strain evidence="4">KCTC 32239</strain>
    </source>
</reference>
<comment type="caution">
    <text evidence="3">The sequence shown here is derived from an EMBL/GenBank/DDBJ whole genome shotgun (WGS) entry which is preliminary data.</text>
</comment>
<dbReference type="Proteomes" id="UP000619761">
    <property type="component" value="Unassembled WGS sequence"/>
</dbReference>
<dbReference type="RefSeq" id="WP_189419537.1">
    <property type="nucleotide sequence ID" value="NZ_BMYZ01000002.1"/>
</dbReference>
<proteinExistence type="predicted"/>
<dbReference type="InterPro" id="IPR036513">
    <property type="entry name" value="STAS_dom_sf"/>
</dbReference>
<gene>
    <name evidence="3" type="ORF">GCM10011613_27410</name>
</gene>
<evidence type="ECO:0000313" key="4">
    <source>
        <dbReference type="Proteomes" id="UP000619761"/>
    </source>
</evidence>
<sequence length="207" mass="23044">MRRKVPFMGEERIARADDEAAQAKKARGTLIDDVLSTQKQPSTWDDLVASDYPDPIGGPPKVSRPHVAPPKPARPKTVPVTPGPVPKKAIIESSYSDSTLPSIDWLPINSGHGLRINISGSLDQNLRAEWRRLIEETERSGIGQFEFNLTEAPTLTLTGLGMLLLFKEQKGSERGDIKLCHCNKDVWQMLQWTGMDKYFTIQGVPEN</sequence>
<dbReference type="SUPFAM" id="SSF52091">
    <property type="entry name" value="SpoIIaa-like"/>
    <property type="match status" value="1"/>
</dbReference>
<evidence type="ECO:0000313" key="3">
    <source>
        <dbReference type="EMBL" id="GGY80877.1"/>
    </source>
</evidence>
<name>A0ABQ3B6V9_9GAMM</name>
<protein>
    <recommendedName>
        <fullName evidence="2">STAS domain-containing protein</fullName>
    </recommendedName>
</protein>
<dbReference type="InterPro" id="IPR002645">
    <property type="entry name" value="STAS_dom"/>
</dbReference>
<organism evidence="3 4">
    <name type="scientific">Cellvibrio zantedeschiae</name>
    <dbReference type="NCBI Taxonomy" id="1237077"/>
    <lineage>
        <taxon>Bacteria</taxon>
        <taxon>Pseudomonadati</taxon>
        <taxon>Pseudomonadota</taxon>
        <taxon>Gammaproteobacteria</taxon>
        <taxon>Cellvibrionales</taxon>
        <taxon>Cellvibrionaceae</taxon>
        <taxon>Cellvibrio</taxon>
    </lineage>
</organism>
<keyword evidence="4" id="KW-1185">Reference proteome</keyword>
<evidence type="ECO:0000259" key="2">
    <source>
        <dbReference type="Pfam" id="PF01740"/>
    </source>
</evidence>
<dbReference type="Gene3D" id="3.30.750.24">
    <property type="entry name" value="STAS domain"/>
    <property type="match status" value="1"/>
</dbReference>
<accession>A0ABQ3B6V9</accession>